<gene>
    <name evidence="1" type="ORF">KDD93_02785</name>
</gene>
<dbReference type="Proteomes" id="UP000682951">
    <property type="component" value="Unassembled WGS sequence"/>
</dbReference>
<organism evidence="1 2">
    <name type="scientific">Campylobacter anatolicus</name>
    <dbReference type="NCBI Taxonomy" id="2829105"/>
    <lineage>
        <taxon>Bacteria</taxon>
        <taxon>Pseudomonadati</taxon>
        <taxon>Campylobacterota</taxon>
        <taxon>Epsilonproteobacteria</taxon>
        <taxon>Campylobacterales</taxon>
        <taxon>Campylobacteraceae</taxon>
        <taxon>Campylobacter</taxon>
    </lineage>
</organism>
<dbReference type="EMBL" id="JAGSSW010000002">
    <property type="protein sequence ID" value="MBR8463495.1"/>
    <property type="molecule type" value="Genomic_DNA"/>
</dbReference>
<evidence type="ECO:0008006" key="3">
    <source>
        <dbReference type="Google" id="ProtNLM"/>
    </source>
</evidence>
<dbReference type="RefSeq" id="WP_212141642.1">
    <property type="nucleotide sequence ID" value="NZ_JAGSSW010000002.1"/>
</dbReference>
<dbReference type="InterPro" id="IPR029063">
    <property type="entry name" value="SAM-dependent_MTases_sf"/>
</dbReference>
<name>A0ABS5HGT9_9BACT</name>
<evidence type="ECO:0000313" key="1">
    <source>
        <dbReference type="EMBL" id="MBR8463495.1"/>
    </source>
</evidence>
<reference evidence="1 2" key="1">
    <citation type="submission" date="2021-04" db="EMBL/GenBank/DDBJ databases">
        <title>Molecular and phenotypic characterization and identification of bacterial isolates recovered from the Anatolian ground squirrels (Spermophilus xanthoprymnus) and which have the potential to form a new species in the Campylobacter genus.</title>
        <authorList>
            <person name="Aydin F."/>
            <person name="Abay S."/>
            <person name="Kayman T."/>
            <person name="Karakaya E."/>
            <person name="Mustak H.K."/>
            <person name="Mustak I.B."/>
            <person name="Bilgin N."/>
            <person name="Duzler A."/>
            <person name="Sahin O."/>
            <person name="Guran O."/>
            <person name="Saticioglu I.B."/>
        </authorList>
    </citation>
    <scope>NUCLEOTIDE SEQUENCE [LARGE SCALE GENOMIC DNA]</scope>
    <source>
        <strain evidence="2">faydin-G24</strain>
    </source>
</reference>
<sequence length="296" mass="34147">MAHQEEKWQNFYENAWAFRAEFMRGLLNGGGLNTYQIIRQLEKKERMCELAMYWGRGVEWENREFEDENSFNFTKLPIMRQSSLFGKALYVPFYVKNIIADFLIDAYDKTGPYDAIVELGCGYGRNLFDIFYRGGPIDVAYYGGEFTQSGVQIATELATATPNMNIKFFHFNHLNPEISFLTSEIKRAFVFTCHTIEQVTMIPDNWFEVVASIASHVRCIHLEPFGFQVRTLGETTKLQKEMFNENQWNLNFIDALKSAVLKGTIVLDDTILENSLSDDPINSTSIAVWHSNLNTK</sequence>
<protein>
    <recommendedName>
        <fullName evidence="3">Class I SAM-dependent methyltransferase</fullName>
    </recommendedName>
</protein>
<dbReference type="SUPFAM" id="SSF53335">
    <property type="entry name" value="S-adenosyl-L-methionine-dependent methyltransferases"/>
    <property type="match status" value="1"/>
</dbReference>
<proteinExistence type="predicted"/>
<evidence type="ECO:0000313" key="2">
    <source>
        <dbReference type="Proteomes" id="UP000682951"/>
    </source>
</evidence>
<accession>A0ABS5HGT9</accession>
<comment type="caution">
    <text evidence="1">The sequence shown here is derived from an EMBL/GenBank/DDBJ whole genome shotgun (WGS) entry which is preliminary data.</text>
</comment>
<keyword evidence="2" id="KW-1185">Reference proteome</keyword>